<keyword evidence="4" id="KW-1185">Reference proteome</keyword>
<evidence type="ECO:0000256" key="1">
    <source>
        <dbReference type="ARBA" id="ARBA00022679"/>
    </source>
</evidence>
<reference evidence="3 4" key="1">
    <citation type="submission" date="2023-04" db="EMBL/GenBank/DDBJ databases">
        <title>Taxonomic identification of the Arctic strain Aequorivita sp. nov. and transcriptomic analysis in response to temperature stress.</title>
        <authorList>
            <person name="Liu W."/>
            <person name="Cong B."/>
            <person name="Lin J."/>
        </authorList>
    </citation>
    <scope>NUCLEOTIDE SEQUENCE [LARGE SCALE GENOMIC DNA]</scope>
    <source>
        <strain evidence="3 4">Ant34-E75</strain>
    </source>
</reference>
<dbReference type="SUPFAM" id="SSF53448">
    <property type="entry name" value="Nucleotide-diphospho-sugar transferases"/>
    <property type="match status" value="1"/>
</dbReference>
<name>A0ABY8KX28_9FLAO</name>
<dbReference type="InterPro" id="IPR027791">
    <property type="entry name" value="Galactosyl_T_C"/>
</dbReference>
<feature type="domain" description="Galactosyltransferase C-terminal" evidence="2">
    <location>
        <begin position="131"/>
        <end position="194"/>
    </location>
</feature>
<dbReference type="Gene3D" id="3.90.550.10">
    <property type="entry name" value="Spore Coat Polysaccharide Biosynthesis Protein SpsA, Chain A"/>
    <property type="match status" value="1"/>
</dbReference>
<dbReference type="RefSeq" id="WP_279448810.1">
    <property type="nucleotide sequence ID" value="NZ_CP122379.1"/>
</dbReference>
<dbReference type="GO" id="GO:0016757">
    <property type="term" value="F:glycosyltransferase activity"/>
    <property type="evidence" value="ECO:0007669"/>
    <property type="project" value="UniProtKB-KW"/>
</dbReference>
<dbReference type="PANTHER" id="PTHR43685:SF2">
    <property type="entry name" value="GLYCOSYLTRANSFERASE 2-LIKE DOMAIN-CONTAINING PROTEIN"/>
    <property type="match status" value="1"/>
</dbReference>
<dbReference type="InterPro" id="IPR029044">
    <property type="entry name" value="Nucleotide-diphossugar_trans"/>
</dbReference>
<gene>
    <name evidence="3" type="ORF">QCQ61_00790</name>
</gene>
<sequence length="362" mass="42698">MKLSIIYPYRNRDILRVQKSLKSLQSQTNKNFEVYFVNYGSDAIYTNQIESLLKNFEFVKYSYLYTLFQPWNKSKAINSVLKNLETGCFFVADIDMIFHSTFIEKALRLSKTNEAWYFQVGFLGEGESKTSKKFEDYNIKFKSNKGATGLTLCPVKAAKRIRGFDEFYHFWGGEDTDFHIRLKNSGCIVKYFDEELLMLHQWHEIYRNRESANLTANLQISGIVQFNHYYLEQTARDKKAVVNNDVWGETQSKEQFEKLVEYSNTTSKKISSSCVKIDYFLFHELPNLKPGIYNFKITADQKNISLKATLKNVLKKSKYSYYSLKDINDKLLFHLITFYRNNPYYYRVSKDLKSITFVINKL</sequence>
<dbReference type="InterPro" id="IPR050834">
    <property type="entry name" value="Glycosyltransf_2"/>
</dbReference>
<evidence type="ECO:0000313" key="3">
    <source>
        <dbReference type="EMBL" id="WGF92740.1"/>
    </source>
</evidence>
<dbReference type="PANTHER" id="PTHR43685">
    <property type="entry name" value="GLYCOSYLTRANSFERASE"/>
    <property type="match status" value="1"/>
</dbReference>
<proteinExistence type="predicted"/>
<dbReference type="EMBL" id="CP122379">
    <property type="protein sequence ID" value="WGF92740.1"/>
    <property type="molecule type" value="Genomic_DNA"/>
</dbReference>
<dbReference type="Pfam" id="PF02709">
    <property type="entry name" value="Glyco_transf_7C"/>
    <property type="match status" value="1"/>
</dbReference>
<organism evidence="3 4">
    <name type="scientific">Aequorivita marisscotiae</name>
    <dbReference type="NCBI Taxonomy" id="3040348"/>
    <lineage>
        <taxon>Bacteria</taxon>
        <taxon>Pseudomonadati</taxon>
        <taxon>Bacteroidota</taxon>
        <taxon>Flavobacteriia</taxon>
        <taxon>Flavobacteriales</taxon>
        <taxon>Flavobacteriaceae</taxon>
        <taxon>Aequorivita</taxon>
    </lineage>
</organism>
<keyword evidence="1" id="KW-0808">Transferase</keyword>
<accession>A0ABY8KX28</accession>
<evidence type="ECO:0000313" key="4">
    <source>
        <dbReference type="Proteomes" id="UP001238523"/>
    </source>
</evidence>
<dbReference type="Proteomes" id="UP001238523">
    <property type="component" value="Chromosome"/>
</dbReference>
<evidence type="ECO:0000259" key="2">
    <source>
        <dbReference type="Pfam" id="PF02709"/>
    </source>
</evidence>
<keyword evidence="3" id="KW-0328">Glycosyltransferase</keyword>
<protein>
    <submittedName>
        <fullName evidence="3">Galactosyltransferase-related protein</fullName>
    </submittedName>
</protein>